<dbReference type="RefSeq" id="WP_066985240.1">
    <property type="nucleotide sequence ID" value="NZ_LUUI01000127.1"/>
</dbReference>
<keyword evidence="2" id="KW-1185">Reference proteome</keyword>
<dbReference type="AlphaFoldDB" id="A0A177N6H4"/>
<dbReference type="STRING" id="980561.A1359_13690"/>
<accession>A0A177N6H4</accession>
<reference evidence="1 2" key="1">
    <citation type="submission" date="2016-03" db="EMBL/GenBank/DDBJ databases">
        <authorList>
            <person name="Ploux O."/>
        </authorList>
    </citation>
    <scope>NUCLEOTIDE SEQUENCE [LARGE SCALE GENOMIC DNA]</scope>
    <source>
        <strain evidence="1 2">R-45370</strain>
    </source>
</reference>
<dbReference type="Proteomes" id="UP000078476">
    <property type="component" value="Unassembled WGS sequence"/>
</dbReference>
<dbReference type="InterPro" id="IPR029060">
    <property type="entry name" value="PIN-like_dom_sf"/>
</dbReference>
<protein>
    <submittedName>
        <fullName evidence="1">PIN domain-containing protein</fullName>
    </submittedName>
</protein>
<organism evidence="1 2">
    <name type="scientific">Methylomonas lenta</name>
    <dbReference type="NCBI Taxonomy" id="980561"/>
    <lineage>
        <taxon>Bacteria</taxon>
        <taxon>Pseudomonadati</taxon>
        <taxon>Pseudomonadota</taxon>
        <taxon>Gammaproteobacteria</taxon>
        <taxon>Methylococcales</taxon>
        <taxon>Methylococcaceae</taxon>
        <taxon>Methylomonas</taxon>
    </lineage>
</organism>
<dbReference type="SUPFAM" id="SSF88723">
    <property type="entry name" value="PIN domain-like"/>
    <property type="match status" value="1"/>
</dbReference>
<evidence type="ECO:0000313" key="2">
    <source>
        <dbReference type="Proteomes" id="UP000078476"/>
    </source>
</evidence>
<dbReference type="CDD" id="cd18685">
    <property type="entry name" value="PIN_VapC-like"/>
    <property type="match status" value="1"/>
</dbReference>
<name>A0A177N6H4_9GAMM</name>
<sequence length="164" mass="18615">MSRLLISDANILIDLEVGGLMLELFKLPYQIQVPDMLFADELEADHGYLLEHGLLLGELSSASMAEVETLVIKYKQPSRYDCFALMLAKQEQCPLLTGDQNIRNAAKLKNVDVKGTLWIIEAMIEHQIISIQTARAAYRNMEQQGRRLPWVLAEKRLGDMEAKQ</sequence>
<comment type="caution">
    <text evidence="1">The sequence shown here is derived from an EMBL/GenBank/DDBJ whole genome shotgun (WGS) entry which is preliminary data.</text>
</comment>
<dbReference type="InterPro" id="IPR021799">
    <property type="entry name" value="PIN-like_prokaryotic"/>
</dbReference>
<dbReference type="EMBL" id="LUUI01000127">
    <property type="protein sequence ID" value="OAI12730.1"/>
    <property type="molecule type" value="Genomic_DNA"/>
</dbReference>
<proteinExistence type="predicted"/>
<evidence type="ECO:0000313" key="1">
    <source>
        <dbReference type="EMBL" id="OAI12730.1"/>
    </source>
</evidence>
<dbReference type="Pfam" id="PF11848">
    <property type="entry name" value="DUF3368"/>
    <property type="match status" value="1"/>
</dbReference>
<gene>
    <name evidence="1" type="ORF">A1359_13690</name>
</gene>